<dbReference type="PANTHER" id="PTHR30126">
    <property type="entry name" value="HTH-TYPE TRANSCRIPTIONAL REGULATOR"/>
    <property type="match status" value="1"/>
</dbReference>
<keyword evidence="2" id="KW-0805">Transcription regulation</keyword>
<dbReference type="InterPro" id="IPR036388">
    <property type="entry name" value="WH-like_DNA-bd_sf"/>
</dbReference>
<accession>A0A6L9U8E0</accession>
<protein>
    <recommendedName>
        <fullName evidence="6">HTH-type transcriptional regulator TtuA</fullName>
    </recommendedName>
    <alternativeName>
        <fullName evidence="7">Tartrate utilization transcriptional regulator</fullName>
    </alternativeName>
</protein>
<evidence type="ECO:0000256" key="6">
    <source>
        <dbReference type="ARBA" id="ARBA00067332"/>
    </source>
</evidence>
<dbReference type="Gene3D" id="1.10.10.10">
    <property type="entry name" value="Winged helix-like DNA-binding domain superfamily/Winged helix DNA-binding domain"/>
    <property type="match status" value="1"/>
</dbReference>
<organism evidence="9 10">
    <name type="scientific">Rhizobium lusitanum</name>
    <dbReference type="NCBI Taxonomy" id="293958"/>
    <lineage>
        <taxon>Bacteria</taxon>
        <taxon>Pseudomonadati</taxon>
        <taxon>Pseudomonadota</taxon>
        <taxon>Alphaproteobacteria</taxon>
        <taxon>Hyphomicrobiales</taxon>
        <taxon>Rhizobiaceae</taxon>
        <taxon>Rhizobium/Agrobacterium group</taxon>
        <taxon>Rhizobium</taxon>
    </lineage>
</organism>
<feature type="domain" description="HTH lysR-type" evidence="8">
    <location>
        <begin position="1"/>
        <end position="58"/>
    </location>
</feature>
<evidence type="ECO:0000256" key="3">
    <source>
        <dbReference type="ARBA" id="ARBA00023125"/>
    </source>
</evidence>
<evidence type="ECO:0000313" key="10">
    <source>
        <dbReference type="Proteomes" id="UP000483035"/>
    </source>
</evidence>
<dbReference type="EMBL" id="WUEY01000008">
    <property type="protein sequence ID" value="NEI71629.1"/>
    <property type="molecule type" value="Genomic_DNA"/>
</dbReference>
<comment type="caution">
    <text evidence="9">The sequence shown here is derived from an EMBL/GenBank/DDBJ whole genome shotgun (WGS) entry which is preliminary data.</text>
</comment>
<evidence type="ECO:0000313" key="9">
    <source>
        <dbReference type="EMBL" id="NEI71629.1"/>
    </source>
</evidence>
<dbReference type="InterPro" id="IPR036390">
    <property type="entry name" value="WH_DNA-bd_sf"/>
</dbReference>
<dbReference type="Pfam" id="PF00126">
    <property type="entry name" value="HTH_1"/>
    <property type="match status" value="1"/>
</dbReference>
<dbReference type="Gene3D" id="3.40.190.10">
    <property type="entry name" value="Periplasmic binding protein-like II"/>
    <property type="match status" value="2"/>
</dbReference>
<dbReference type="InterPro" id="IPR005119">
    <property type="entry name" value="LysR_subst-bd"/>
</dbReference>
<dbReference type="CDD" id="cd08427">
    <property type="entry name" value="PBP2_LTTR_like_2"/>
    <property type="match status" value="1"/>
</dbReference>
<dbReference type="Pfam" id="PF03466">
    <property type="entry name" value="LysR_substrate"/>
    <property type="match status" value="1"/>
</dbReference>
<evidence type="ECO:0000256" key="5">
    <source>
        <dbReference type="ARBA" id="ARBA00054626"/>
    </source>
</evidence>
<dbReference type="Proteomes" id="UP000483035">
    <property type="component" value="Unassembled WGS sequence"/>
</dbReference>
<keyword evidence="3" id="KW-0238">DNA-binding</keyword>
<name>A0A6L9U8E0_9HYPH</name>
<evidence type="ECO:0000256" key="1">
    <source>
        <dbReference type="ARBA" id="ARBA00009437"/>
    </source>
</evidence>
<dbReference type="PANTHER" id="PTHR30126:SF94">
    <property type="entry name" value="LYSR FAMILY TRANSCRIPTIONAL REGULATOR"/>
    <property type="match status" value="1"/>
</dbReference>
<comment type="function">
    <text evidence="5">Transcriptional regulator of the ttuABCDE tartrate utilization operon.</text>
</comment>
<evidence type="ECO:0000256" key="7">
    <source>
        <dbReference type="ARBA" id="ARBA00083243"/>
    </source>
</evidence>
<keyword evidence="4" id="KW-0804">Transcription</keyword>
<reference evidence="9 10" key="1">
    <citation type="submission" date="2019-12" db="EMBL/GenBank/DDBJ databases">
        <title>Rhizobium genotypes associated with high levels of biological nitrogen fixation by grain legumes in a temperate-maritime cropping system.</title>
        <authorList>
            <person name="Maluk M."/>
            <person name="Francesc Ferrando Molina F."/>
            <person name="Lopez Del Egido L."/>
            <person name="Lafos M."/>
            <person name="Langarica-Fuentes A."/>
            <person name="Gebre Yohannes G."/>
            <person name="Young M.W."/>
            <person name="Martin P."/>
            <person name="Gantlett R."/>
            <person name="Kenicer G."/>
            <person name="Hawes C."/>
            <person name="Begg G.S."/>
            <person name="Quilliam R.S."/>
            <person name="Squire G.R."/>
            <person name="Poole P.S."/>
            <person name="Young P.W."/>
            <person name="Iannetta P.M."/>
            <person name="James E.K."/>
        </authorList>
    </citation>
    <scope>NUCLEOTIDE SEQUENCE [LARGE SCALE GENOMIC DNA]</scope>
    <source>
        <strain evidence="9 10">JHI1118</strain>
    </source>
</reference>
<dbReference type="SUPFAM" id="SSF46785">
    <property type="entry name" value="Winged helix' DNA-binding domain"/>
    <property type="match status" value="1"/>
</dbReference>
<proteinExistence type="inferred from homology"/>
<evidence type="ECO:0000256" key="4">
    <source>
        <dbReference type="ARBA" id="ARBA00023163"/>
    </source>
</evidence>
<dbReference type="AlphaFoldDB" id="A0A6L9U8E0"/>
<dbReference type="PROSITE" id="PS50931">
    <property type="entry name" value="HTH_LYSR"/>
    <property type="match status" value="1"/>
</dbReference>
<dbReference type="GO" id="GO:0003700">
    <property type="term" value="F:DNA-binding transcription factor activity"/>
    <property type="evidence" value="ECO:0007669"/>
    <property type="project" value="InterPro"/>
</dbReference>
<sequence>METRFLETFLMVAQHGSLAEASRRLGVTPAGIAQRIQALEDEIGLPLLARSGRRVKPTQAGLAIMEKSRRVLSEVRELKSLAHDDQAFGELRLGAISTALTGLLPGGLRRVFDTIPGVDIFLLPGTSAELYNGLLEEKIDAAILVKPPFPIPKTLQWDLIRSEPFVLLAPPEFAETPADQLLREQPFIRYDRSNWGGRLADTYLQSLRILPREWLELDSLEAIAVMVEAGLGVSLMPDWRSSLFDNLRVARLPLRNAPHREIGLLRPRNVRSSRLVQAVLDAVRA</sequence>
<comment type="similarity">
    <text evidence="1">Belongs to the LysR transcriptional regulatory family.</text>
</comment>
<dbReference type="InterPro" id="IPR000847">
    <property type="entry name" value="LysR_HTH_N"/>
</dbReference>
<dbReference type="SUPFAM" id="SSF53850">
    <property type="entry name" value="Periplasmic binding protein-like II"/>
    <property type="match status" value="1"/>
</dbReference>
<dbReference type="GO" id="GO:0000976">
    <property type="term" value="F:transcription cis-regulatory region binding"/>
    <property type="evidence" value="ECO:0007669"/>
    <property type="project" value="TreeGrafter"/>
</dbReference>
<dbReference type="FunFam" id="1.10.10.10:FF:000001">
    <property type="entry name" value="LysR family transcriptional regulator"/>
    <property type="match status" value="1"/>
</dbReference>
<evidence type="ECO:0000259" key="8">
    <source>
        <dbReference type="PROSITE" id="PS50931"/>
    </source>
</evidence>
<gene>
    <name evidence="9" type="ORF">GR212_18770</name>
</gene>
<evidence type="ECO:0000256" key="2">
    <source>
        <dbReference type="ARBA" id="ARBA00023015"/>
    </source>
</evidence>